<dbReference type="InterPro" id="IPR007012">
    <property type="entry name" value="PolA_pol_cen_dom"/>
</dbReference>
<dbReference type="Gene3D" id="1.10.1410.10">
    <property type="match status" value="1"/>
</dbReference>
<dbReference type="InterPro" id="IPR043519">
    <property type="entry name" value="NT_sf"/>
</dbReference>
<dbReference type="SUPFAM" id="SSF81301">
    <property type="entry name" value="Nucleotidyltransferase"/>
    <property type="match status" value="1"/>
</dbReference>
<comment type="subcellular location">
    <subcellularLocation>
        <location evidence="1">Nucleus</location>
    </subcellularLocation>
</comment>
<dbReference type="PANTHER" id="PTHR10682">
    <property type="entry name" value="POLY A POLYMERASE"/>
    <property type="match status" value="1"/>
</dbReference>
<evidence type="ECO:0000256" key="8">
    <source>
        <dbReference type="ARBA" id="ARBA00023242"/>
    </source>
</evidence>
<accession>A0A2J6TL21</accession>
<dbReference type="GeneID" id="36596433"/>
<evidence type="ECO:0000256" key="5">
    <source>
        <dbReference type="ARBA" id="ARBA00022679"/>
    </source>
</evidence>
<dbReference type="SUPFAM" id="SSF81631">
    <property type="entry name" value="PAP/OAS1 substrate-binding domain"/>
    <property type="match status" value="1"/>
</dbReference>
<evidence type="ECO:0000256" key="6">
    <source>
        <dbReference type="ARBA" id="ARBA00022741"/>
    </source>
</evidence>
<evidence type="ECO:0000256" key="3">
    <source>
        <dbReference type="ARBA" id="ARBA00012388"/>
    </source>
</evidence>
<dbReference type="InterPro" id="IPR036691">
    <property type="entry name" value="Endo/exonu/phosph_ase_sf"/>
</dbReference>
<dbReference type="Gene3D" id="3.90.1140.10">
    <property type="entry name" value="Cyclic phosphodiesterase"/>
    <property type="match status" value="1"/>
</dbReference>
<dbReference type="Proteomes" id="UP000235371">
    <property type="component" value="Unassembled WGS sequence"/>
</dbReference>
<name>A0A2J6TL21_9HELO</name>
<keyword evidence="5" id="KW-0808">Transferase</keyword>
<keyword evidence="6" id="KW-0547">Nucleotide-binding</keyword>
<evidence type="ECO:0000256" key="7">
    <source>
        <dbReference type="ARBA" id="ARBA00022840"/>
    </source>
</evidence>
<keyword evidence="4" id="KW-0507">mRNA processing</keyword>
<dbReference type="AlphaFoldDB" id="A0A2J6TL21"/>
<dbReference type="STRING" id="1095630.A0A2J6TL21"/>
<dbReference type="GO" id="GO:0005524">
    <property type="term" value="F:ATP binding"/>
    <property type="evidence" value="ECO:0007669"/>
    <property type="project" value="UniProtKB-KW"/>
</dbReference>
<organism evidence="10 11">
    <name type="scientific">Hyaloscypha bicolor E</name>
    <dbReference type="NCBI Taxonomy" id="1095630"/>
    <lineage>
        <taxon>Eukaryota</taxon>
        <taxon>Fungi</taxon>
        <taxon>Dikarya</taxon>
        <taxon>Ascomycota</taxon>
        <taxon>Pezizomycotina</taxon>
        <taxon>Leotiomycetes</taxon>
        <taxon>Helotiales</taxon>
        <taxon>Hyaloscyphaceae</taxon>
        <taxon>Hyaloscypha</taxon>
        <taxon>Hyaloscypha bicolor</taxon>
    </lineage>
</organism>
<dbReference type="GO" id="GO:0006397">
    <property type="term" value="P:mRNA processing"/>
    <property type="evidence" value="ECO:0007669"/>
    <property type="project" value="UniProtKB-KW"/>
</dbReference>
<keyword evidence="11" id="KW-1185">Reference proteome</keyword>
<dbReference type="EMBL" id="KZ613780">
    <property type="protein sequence ID" value="PMD63692.1"/>
    <property type="molecule type" value="Genomic_DNA"/>
</dbReference>
<evidence type="ECO:0000256" key="2">
    <source>
        <dbReference type="ARBA" id="ARBA00010912"/>
    </source>
</evidence>
<evidence type="ECO:0000259" key="9">
    <source>
        <dbReference type="Pfam" id="PF04928"/>
    </source>
</evidence>
<dbReference type="Pfam" id="PF13563">
    <property type="entry name" value="2_5_RNA_ligase2"/>
    <property type="match status" value="1"/>
</dbReference>
<dbReference type="GO" id="GO:0005634">
    <property type="term" value="C:nucleus"/>
    <property type="evidence" value="ECO:0007669"/>
    <property type="project" value="UniProtKB-SubCell"/>
</dbReference>
<dbReference type="InterPro" id="IPR009097">
    <property type="entry name" value="Cyclic_Pdiesterase"/>
</dbReference>
<gene>
    <name evidence="10" type="ORF">K444DRAFT_715669</name>
</gene>
<dbReference type="SUPFAM" id="SSF55144">
    <property type="entry name" value="LigT-like"/>
    <property type="match status" value="1"/>
</dbReference>
<dbReference type="PANTHER" id="PTHR10682:SF23">
    <property type="entry name" value="POLYNUCLEOTIDE ADENYLYLTRANSFERASE"/>
    <property type="match status" value="1"/>
</dbReference>
<evidence type="ECO:0000256" key="4">
    <source>
        <dbReference type="ARBA" id="ARBA00022664"/>
    </source>
</evidence>
<reference evidence="10 11" key="1">
    <citation type="submission" date="2016-04" db="EMBL/GenBank/DDBJ databases">
        <title>A degradative enzymes factory behind the ericoid mycorrhizal symbiosis.</title>
        <authorList>
            <consortium name="DOE Joint Genome Institute"/>
            <person name="Martino E."/>
            <person name="Morin E."/>
            <person name="Grelet G."/>
            <person name="Kuo A."/>
            <person name="Kohler A."/>
            <person name="Daghino S."/>
            <person name="Barry K."/>
            <person name="Choi C."/>
            <person name="Cichocki N."/>
            <person name="Clum A."/>
            <person name="Copeland A."/>
            <person name="Hainaut M."/>
            <person name="Haridas S."/>
            <person name="Labutti K."/>
            <person name="Lindquist E."/>
            <person name="Lipzen A."/>
            <person name="Khouja H.-R."/>
            <person name="Murat C."/>
            <person name="Ohm R."/>
            <person name="Olson A."/>
            <person name="Spatafora J."/>
            <person name="Veneault-Fourrey C."/>
            <person name="Henrissat B."/>
            <person name="Grigoriev I."/>
            <person name="Martin F."/>
            <person name="Perotto S."/>
        </authorList>
    </citation>
    <scope>NUCLEOTIDE SEQUENCE [LARGE SCALE GENOMIC DNA]</scope>
    <source>
        <strain evidence="10 11">E</strain>
    </source>
</reference>
<dbReference type="GO" id="GO:1990817">
    <property type="term" value="F:poly(A) RNA polymerase activity"/>
    <property type="evidence" value="ECO:0007669"/>
    <property type="project" value="UniProtKB-EC"/>
</dbReference>
<dbReference type="Pfam" id="PF04928">
    <property type="entry name" value="PAP_central"/>
    <property type="match status" value="1"/>
</dbReference>
<evidence type="ECO:0000313" key="11">
    <source>
        <dbReference type="Proteomes" id="UP000235371"/>
    </source>
</evidence>
<comment type="similarity">
    <text evidence="2">Belongs to the poly(A) polymerase family.</text>
</comment>
<dbReference type="EC" id="2.7.7.19" evidence="3"/>
<dbReference type="SUPFAM" id="SSF56219">
    <property type="entry name" value="DNase I-like"/>
    <property type="match status" value="1"/>
</dbReference>
<sequence length="980" mass="109049">MASSPPDFKLSSTQTALALIVPSHLQPEINAIRKIHDKAYRKWEPHINIMYPFVDTSLLSSAITTLHAHLSANPISPFSVKIDDVGIFEHTRSATVFLKPGEESGEKICGLRRQLVAALGRSEGEGTRDGVFRPHLTVGQEGFIGPTKARLVQKVAESGFTETKWRKCYHFSPGIGWKQEHKSNYSPPDEWANPTKFTIASYNLMSEPNAPKFSTRLLNIVEAISKAMLRTTSSTRVLCLQEVDEEMLLLLLRDVNLQELLPFSTHGPSSLLPSRRNLVTLSNAPFSYYSLQFEERHKLALIVSFRDTLVQVANVHLTRALTDEAVAAKKRQMETLTNFLLKSPTPNEENIFAAGDFNLTTSSKTIEVALARKLITPQTAQCVREVIDPEVWDDAFLVAGDGNAEIDSEEFYEGEQGATFDRLTNPLASMSKVAIDDRPQRYDRIIFQRGRGIHPVGFEIFGRPAEDGTFSSDHYGVCGTFQIEEEKGASENPASVQRSLDNIKIADDSTDIQPLIKPYLPTAADRKQREEALELLQRTLCDSKSLADLVLAPLGSYAMGTYFTDSDIDVLGIASVSPKQFFNFATEQLRTIISGDGETFKGIHFVNSVVSIIEVSILGIKFDIQYCQAADVVKRYHSKTPLTPLEILIFDTSLISTLPPSALCPLNTYRSTIFLLTTLPSLDSYRLSHRFLALYLKHHGLYSAKFGYLGGIHLSLLLNRVIKLMSLTTSNSLTPATIIRTFFEYYSTFNWAENSVLDPELEVRKGIKVERTAREAMVIQALHLPAARPNVAASCTRLSALSISSEFARAKAMLERGDWGACLGSNESGASEFLTIYGAYVRISVEAWDILEAGGEIFREVVGAVESRVVRLLVELGRIGGLEARAWPERFWVVDEITRGRGEGFKGFYMVGVKAREESDEKKKLVSGKVMTVVKAFETSVRQATSLEEENMWIGADVTSRKKVAGLRLTVDRRDWVQGC</sequence>
<feature type="domain" description="Poly(A) polymerase central" evidence="9">
    <location>
        <begin position="685"/>
        <end position="769"/>
    </location>
</feature>
<dbReference type="InParanoid" id="A0A2J6TL21"/>
<dbReference type="Gene3D" id="3.60.10.10">
    <property type="entry name" value="Endonuclease/exonuclease/phosphatase"/>
    <property type="match status" value="1"/>
</dbReference>
<proteinExistence type="inferred from homology"/>
<keyword evidence="8" id="KW-0539">Nucleus</keyword>
<dbReference type="OrthoDB" id="10263155at2759"/>
<keyword evidence="7" id="KW-0067">ATP-binding</keyword>
<protein>
    <recommendedName>
        <fullName evidence="3">polynucleotide adenylyltransferase</fullName>
        <ecNumber evidence="3">2.7.7.19</ecNumber>
    </recommendedName>
</protein>
<evidence type="ECO:0000256" key="1">
    <source>
        <dbReference type="ARBA" id="ARBA00004123"/>
    </source>
</evidence>
<dbReference type="RefSeq" id="XP_024740596.1">
    <property type="nucleotide sequence ID" value="XM_024888357.1"/>
</dbReference>
<evidence type="ECO:0000313" key="10">
    <source>
        <dbReference type="EMBL" id="PMD63692.1"/>
    </source>
</evidence>